<evidence type="ECO:0000313" key="15">
    <source>
        <dbReference type="EMBL" id="SOC35485.1"/>
    </source>
</evidence>
<dbReference type="InterPro" id="IPR000223">
    <property type="entry name" value="Pept_S26A_signal_pept_1"/>
</dbReference>
<sequence>MENINEEHNDKKEKKKSELWEWTKALIIAFLIAVVIRYFLFTPIVVDGDSMMPTLENGDRMIVNKFGYMVGEPNRFDIVVFHAPEGKDYIKRVIGLPGEHIEYRNDQLYINGEPIEEPYLDKYKSQLPSGNLTQDFTMQDIPNIDPNIEVIPEGYVFVMGDNRRGSKDSRHIGLVSIDEIIGSTNLIFWPINEIRFVE</sequence>
<comment type="catalytic activity">
    <reaction evidence="1 12">
        <text>Cleavage of hydrophobic, N-terminal signal or leader sequences from secreted and periplasmic proteins.</text>
        <dbReference type="EC" id="3.4.21.89"/>
    </reaction>
</comment>
<evidence type="ECO:0000259" key="14">
    <source>
        <dbReference type="Pfam" id="PF10502"/>
    </source>
</evidence>
<dbReference type="NCBIfam" id="TIGR02227">
    <property type="entry name" value="sigpep_I_bact"/>
    <property type="match status" value="1"/>
</dbReference>
<feature type="active site" evidence="11">
    <location>
        <position position="50"/>
    </location>
</feature>
<dbReference type="AlphaFoldDB" id="A0A285U0P7"/>
<dbReference type="EC" id="3.4.21.89" evidence="4 12"/>
<dbReference type="PANTHER" id="PTHR43390">
    <property type="entry name" value="SIGNAL PEPTIDASE I"/>
    <property type="match status" value="1"/>
</dbReference>
<evidence type="ECO:0000313" key="16">
    <source>
        <dbReference type="Proteomes" id="UP000219252"/>
    </source>
</evidence>
<feature type="domain" description="Peptidase S26" evidence="14">
    <location>
        <begin position="19"/>
        <end position="189"/>
    </location>
</feature>
<dbReference type="InterPro" id="IPR019757">
    <property type="entry name" value="Pept_S26A_signal_pept_1_Lys-AS"/>
</dbReference>
<dbReference type="SUPFAM" id="SSF51306">
    <property type="entry name" value="LexA/Signal peptidase"/>
    <property type="match status" value="1"/>
</dbReference>
<feature type="transmembrane region" description="Helical" evidence="12">
    <location>
        <begin position="25"/>
        <end position="46"/>
    </location>
</feature>
<dbReference type="InterPro" id="IPR019533">
    <property type="entry name" value="Peptidase_S26"/>
</dbReference>
<dbReference type="GO" id="GO:0005886">
    <property type="term" value="C:plasma membrane"/>
    <property type="evidence" value="ECO:0007669"/>
    <property type="project" value="UniProtKB-SubCell"/>
</dbReference>
<evidence type="ECO:0000256" key="1">
    <source>
        <dbReference type="ARBA" id="ARBA00000677"/>
    </source>
</evidence>
<keyword evidence="7 12" id="KW-0812">Transmembrane</keyword>
<dbReference type="InterPro" id="IPR036286">
    <property type="entry name" value="LexA/Signal_pep-like_sf"/>
</dbReference>
<keyword evidence="16" id="KW-1185">Reference proteome</keyword>
<dbReference type="FunFam" id="2.10.109.10:FF:000008">
    <property type="entry name" value="Signal peptidase I"/>
    <property type="match status" value="1"/>
</dbReference>
<evidence type="ECO:0000256" key="5">
    <source>
        <dbReference type="ARBA" id="ARBA00022475"/>
    </source>
</evidence>
<comment type="similarity">
    <text evidence="3 13">Belongs to the peptidase S26 family.</text>
</comment>
<dbReference type="PRINTS" id="PR00727">
    <property type="entry name" value="LEADERPTASE"/>
</dbReference>
<proteinExistence type="inferred from homology"/>
<evidence type="ECO:0000256" key="11">
    <source>
        <dbReference type="PIRSR" id="PIRSR600223-1"/>
    </source>
</evidence>
<evidence type="ECO:0000256" key="8">
    <source>
        <dbReference type="ARBA" id="ARBA00022801"/>
    </source>
</evidence>
<keyword evidence="5" id="KW-1003">Cell membrane</keyword>
<protein>
    <recommendedName>
        <fullName evidence="4 12">Signal peptidase I</fullName>
        <ecNumber evidence="4 12">3.4.21.89</ecNumber>
    </recommendedName>
</protein>
<dbReference type="GO" id="GO:0004252">
    <property type="term" value="F:serine-type endopeptidase activity"/>
    <property type="evidence" value="ECO:0007669"/>
    <property type="project" value="InterPro"/>
</dbReference>
<keyword evidence="9 12" id="KW-1133">Transmembrane helix</keyword>
<dbReference type="InterPro" id="IPR019758">
    <property type="entry name" value="Pept_S26A_signal_pept_1_CS"/>
</dbReference>
<name>A0A285U0P7_9BACL</name>
<dbReference type="PROSITE" id="PS00761">
    <property type="entry name" value="SPASE_I_3"/>
    <property type="match status" value="1"/>
</dbReference>
<keyword evidence="8 12" id="KW-0378">Hydrolase</keyword>
<evidence type="ECO:0000256" key="13">
    <source>
        <dbReference type="RuleBase" id="RU362042"/>
    </source>
</evidence>
<feature type="active site" evidence="11">
    <location>
        <position position="91"/>
    </location>
</feature>
<dbReference type="PANTHER" id="PTHR43390:SF8">
    <property type="entry name" value="SIGNAL PEPTIDASE I"/>
    <property type="match status" value="1"/>
</dbReference>
<keyword evidence="10 12" id="KW-0472">Membrane</keyword>
<dbReference type="EMBL" id="OBQC01000001">
    <property type="protein sequence ID" value="SOC35485.1"/>
    <property type="molecule type" value="Genomic_DNA"/>
</dbReference>
<evidence type="ECO:0000256" key="3">
    <source>
        <dbReference type="ARBA" id="ARBA00009370"/>
    </source>
</evidence>
<evidence type="ECO:0000256" key="9">
    <source>
        <dbReference type="ARBA" id="ARBA00022989"/>
    </source>
</evidence>
<evidence type="ECO:0000256" key="10">
    <source>
        <dbReference type="ARBA" id="ARBA00023136"/>
    </source>
</evidence>
<dbReference type="PROSITE" id="PS00501">
    <property type="entry name" value="SPASE_I_1"/>
    <property type="match status" value="1"/>
</dbReference>
<comment type="subcellular location">
    <subcellularLocation>
        <location evidence="2">Cell membrane</location>
        <topology evidence="2">Single-pass type II membrane protein</topology>
    </subcellularLocation>
    <subcellularLocation>
        <location evidence="13">Membrane</location>
        <topology evidence="13">Single-pass type II membrane protein</topology>
    </subcellularLocation>
</comment>
<keyword evidence="6 12" id="KW-0645">Protease</keyword>
<gene>
    <name evidence="15" type="ORF">SAMN05877842_101451</name>
</gene>
<evidence type="ECO:0000256" key="12">
    <source>
        <dbReference type="RuleBase" id="RU003993"/>
    </source>
</evidence>
<evidence type="ECO:0000256" key="4">
    <source>
        <dbReference type="ARBA" id="ARBA00013208"/>
    </source>
</evidence>
<evidence type="ECO:0000256" key="2">
    <source>
        <dbReference type="ARBA" id="ARBA00004401"/>
    </source>
</evidence>
<organism evidence="15 16">
    <name type="scientific">Ureibacillus acetophenoni</name>
    <dbReference type="NCBI Taxonomy" id="614649"/>
    <lineage>
        <taxon>Bacteria</taxon>
        <taxon>Bacillati</taxon>
        <taxon>Bacillota</taxon>
        <taxon>Bacilli</taxon>
        <taxon>Bacillales</taxon>
        <taxon>Caryophanaceae</taxon>
        <taxon>Ureibacillus</taxon>
    </lineage>
</organism>
<dbReference type="Gene3D" id="2.10.109.10">
    <property type="entry name" value="Umud Fragment, subunit A"/>
    <property type="match status" value="1"/>
</dbReference>
<dbReference type="RefSeq" id="WP_328588573.1">
    <property type="nucleotide sequence ID" value="NZ_OBQC01000001.1"/>
</dbReference>
<accession>A0A285U0P7</accession>
<evidence type="ECO:0000256" key="6">
    <source>
        <dbReference type="ARBA" id="ARBA00022670"/>
    </source>
</evidence>
<dbReference type="Proteomes" id="UP000219252">
    <property type="component" value="Unassembled WGS sequence"/>
</dbReference>
<dbReference type="Pfam" id="PF10502">
    <property type="entry name" value="Peptidase_S26"/>
    <property type="match status" value="1"/>
</dbReference>
<dbReference type="CDD" id="cd06530">
    <property type="entry name" value="S26_SPase_I"/>
    <property type="match status" value="1"/>
</dbReference>
<reference evidence="16" key="1">
    <citation type="submission" date="2017-08" db="EMBL/GenBank/DDBJ databases">
        <authorList>
            <person name="Varghese N."/>
            <person name="Submissions S."/>
        </authorList>
    </citation>
    <scope>NUCLEOTIDE SEQUENCE [LARGE SCALE GENOMIC DNA]</scope>
    <source>
        <strain evidence="16">JC23</strain>
    </source>
</reference>
<dbReference type="InterPro" id="IPR019756">
    <property type="entry name" value="Pept_S26A_signal_pept_1_Ser-AS"/>
</dbReference>
<dbReference type="GO" id="GO:0006465">
    <property type="term" value="P:signal peptide processing"/>
    <property type="evidence" value="ECO:0007669"/>
    <property type="project" value="InterPro"/>
</dbReference>
<dbReference type="PROSITE" id="PS00760">
    <property type="entry name" value="SPASE_I_2"/>
    <property type="match status" value="1"/>
</dbReference>
<dbReference type="GO" id="GO:0009003">
    <property type="term" value="F:signal peptidase activity"/>
    <property type="evidence" value="ECO:0007669"/>
    <property type="project" value="UniProtKB-EC"/>
</dbReference>
<evidence type="ECO:0000256" key="7">
    <source>
        <dbReference type="ARBA" id="ARBA00022692"/>
    </source>
</evidence>